<dbReference type="EMBL" id="JBBXMP010000039">
    <property type="protein sequence ID" value="KAL0066060.1"/>
    <property type="molecule type" value="Genomic_DNA"/>
</dbReference>
<keyword evidence="3" id="KW-1185">Reference proteome</keyword>
<reference evidence="2 3" key="1">
    <citation type="submission" date="2024-05" db="EMBL/GenBank/DDBJ databases">
        <title>A draft genome resource for the thread blight pathogen Marasmius tenuissimus strain MS-2.</title>
        <authorList>
            <person name="Yulfo-Soto G.E."/>
            <person name="Baruah I.K."/>
            <person name="Amoako-Attah I."/>
            <person name="Bukari Y."/>
            <person name="Meinhardt L.W."/>
            <person name="Bailey B.A."/>
            <person name="Cohen S.P."/>
        </authorList>
    </citation>
    <scope>NUCLEOTIDE SEQUENCE [LARGE SCALE GENOMIC DNA]</scope>
    <source>
        <strain evidence="2 3">MS-2</strain>
    </source>
</reference>
<evidence type="ECO:0000256" key="1">
    <source>
        <dbReference type="SAM" id="MobiDB-lite"/>
    </source>
</evidence>
<proteinExistence type="predicted"/>
<protein>
    <submittedName>
        <fullName evidence="2">Uncharacterized protein</fullName>
    </submittedName>
</protein>
<organism evidence="2 3">
    <name type="scientific">Marasmius tenuissimus</name>
    <dbReference type="NCBI Taxonomy" id="585030"/>
    <lineage>
        <taxon>Eukaryota</taxon>
        <taxon>Fungi</taxon>
        <taxon>Dikarya</taxon>
        <taxon>Basidiomycota</taxon>
        <taxon>Agaricomycotina</taxon>
        <taxon>Agaricomycetes</taxon>
        <taxon>Agaricomycetidae</taxon>
        <taxon>Agaricales</taxon>
        <taxon>Marasmiineae</taxon>
        <taxon>Marasmiaceae</taxon>
        <taxon>Marasmius</taxon>
    </lineage>
</organism>
<accession>A0ABR2ZWK3</accession>
<gene>
    <name evidence="2" type="ORF">AAF712_006890</name>
</gene>
<name>A0ABR2ZWK3_9AGAR</name>
<evidence type="ECO:0000313" key="3">
    <source>
        <dbReference type="Proteomes" id="UP001437256"/>
    </source>
</evidence>
<comment type="caution">
    <text evidence="2">The sequence shown here is derived from an EMBL/GenBank/DDBJ whole genome shotgun (WGS) entry which is preliminary data.</text>
</comment>
<evidence type="ECO:0000313" key="2">
    <source>
        <dbReference type="EMBL" id="KAL0066060.1"/>
    </source>
</evidence>
<sequence>MAERMTHDPSNDTCPNFTHDRYQTHRTLLIDSDQLPDITNDEQAADHLRDIWRSENEENRARWQEQLENDRVLENQRRQQEEEAEAAAEEETRKAREERRKEKEKRKETLHDFELGTPMAREVTERLHPHAKEKMEKREYTPFWYFTNEASSEAESLVKMTLEDSVFGFTKDSDGKLSLTSNPTARASPKAKADENLTWDEVLEGKSFFLKCLDSGDWPPKWKQMWSKFYVLMEMHPDLRGYNGKQIFARYHAKMRLHWYDENRAGRPFDVSVIDEKVLEKCRKAINNAEFESKITR</sequence>
<dbReference type="Proteomes" id="UP001437256">
    <property type="component" value="Unassembled WGS sequence"/>
</dbReference>
<feature type="region of interest" description="Disordered" evidence="1">
    <location>
        <begin position="73"/>
        <end position="111"/>
    </location>
</feature>
<feature type="compositionally biased region" description="Basic and acidic residues" evidence="1">
    <location>
        <begin position="90"/>
        <end position="111"/>
    </location>
</feature>